<protein>
    <recommendedName>
        <fullName evidence="4">LPXTG cell wall anchor domain-containing protein</fullName>
    </recommendedName>
</protein>
<dbReference type="RefSeq" id="WP_199567000.1">
    <property type="nucleotide sequence ID" value="NZ_JAENBP010000001.1"/>
</dbReference>
<evidence type="ECO:0008006" key="4">
    <source>
        <dbReference type="Google" id="ProtNLM"/>
    </source>
</evidence>
<evidence type="ECO:0000256" key="1">
    <source>
        <dbReference type="SAM" id="Phobius"/>
    </source>
</evidence>
<keyword evidence="1" id="KW-0472">Membrane</keyword>
<dbReference type="AlphaFoldDB" id="A0A934UCW9"/>
<evidence type="ECO:0000313" key="2">
    <source>
        <dbReference type="EMBL" id="MBJ8349068.1"/>
    </source>
</evidence>
<proteinExistence type="predicted"/>
<accession>A0A934UCW9</accession>
<feature type="transmembrane region" description="Helical" evidence="1">
    <location>
        <begin position="7"/>
        <end position="22"/>
    </location>
</feature>
<keyword evidence="3" id="KW-1185">Reference proteome</keyword>
<dbReference type="Proteomes" id="UP000644875">
    <property type="component" value="Unassembled WGS sequence"/>
</dbReference>
<organism evidence="2 3">
    <name type="scientific">Streptococcus zalophi</name>
    <dbReference type="NCBI Taxonomy" id="640031"/>
    <lineage>
        <taxon>Bacteria</taxon>
        <taxon>Bacillati</taxon>
        <taxon>Bacillota</taxon>
        <taxon>Bacilli</taxon>
        <taxon>Lactobacillales</taxon>
        <taxon>Streptococcaceae</taxon>
        <taxon>Streptococcus</taxon>
    </lineage>
</organism>
<comment type="caution">
    <text evidence="2">The sequence shown here is derived from an EMBL/GenBank/DDBJ whole genome shotgun (WGS) entry which is preliminary data.</text>
</comment>
<reference evidence="2 3" key="1">
    <citation type="journal article" date="2021" name="Int. J. Syst. Evol. Microbiol.">
        <title>Streptococcus vicugnae sp. nov., isolated from faeces of alpacas (Vicugna pacos) and cattle (Bos taurus), Streptococcus zalophi sp. nov., and Streptococcus pacificus sp. nov., isolated from respiratory tract of California sea lions (Zalophus californianus).</title>
        <authorList>
            <person name="Volokhov D.V."/>
            <person name="Zagorodnyaya T.A."/>
            <person name="Shen Z."/>
            <person name="Blom J."/>
            <person name="Furtak V.A."/>
            <person name="Eisenberg T."/>
            <person name="Fan P."/>
            <person name="Jeong K.C."/>
            <person name="Gao Y."/>
            <person name="Zhang S."/>
            <person name="Amselle M."/>
        </authorList>
    </citation>
    <scope>NUCLEOTIDE SEQUENCE [LARGE SCALE GENOMIC DNA]</scope>
    <source>
        <strain evidence="3">CSL7508-lung</strain>
    </source>
</reference>
<dbReference type="EMBL" id="JAENBP010000001">
    <property type="protein sequence ID" value="MBJ8349068.1"/>
    <property type="molecule type" value="Genomic_DNA"/>
</dbReference>
<keyword evidence="1" id="KW-0812">Transmembrane</keyword>
<evidence type="ECO:0000313" key="3">
    <source>
        <dbReference type="Proteomes" id="UP000644875"/>
    </source>
</evidence>
<feature type="transmembrane region" description="Helical" evidence="1">
    <location>
        <begin position="28"/>
        <end position="45"/>
    </location>
</feature>
<name>A0A934UCW9_9STRE</name>
<sequence>MTQKNGSLFLMAIGFFLIAISPTMGNKYLNILSGLSLVLLGFYLMKKKK</sequence>
<keyword evidence="1" id="KW-1133">Transmembrane helix</keyword>
<gene>
    <name evidence="2" type="ORF">JHK64_00300</name>
</gene>